<dbReference type="Proteomes" id="UP000287651">
    <property type="component" value="Unassembled WGS sequence"/>
</dbReference>
<reference evidence="1 2" key="1">
    <citation type="journal article" date="2014" name="Agronomy (Basel)">
        <title>A Draft Genome Sequence for Ensete ventricosum, the Drought-Tolerant Tree Against Hunger.</title>
        <authorList>
            <person name="Harrison J."/>
            <person name="Moore K.A."/>
            <person name="Paszkiewicz K."/>
            <person name="Jones T."/>
            <person name="Grant M."/>
            <person name="Ambacheew D."/>
            <person name="Muzemil S."/>
            <person name="Studholme D.J."/>
        </authorList>
    </citation>
    <scope>NUCLEOTIDE SEQUENCE [LARGE SCALE GENOMIC DNA]</scope>
</reference>
<dbReference type="AlphaFoldDB" id="A0A426ZPQ8"/>
<evidence type="ECO:0000313" key="2">
    <source>
        <dbReference type="Proteomes" id="UP000287651"/>
    </source>
</evidence>
<comment type="caution">
    <text evidence="1">The sequence shown here is derived from an EMBL/GenBank/DDBJ whole genome shotgun (WGS) entry which is preliminary data.</text>
</comment>
<protein>
    <submittedName>
        <fullName evidence="1">Uncharacterized protein</fullName>
    </submittedName>
</protein>
<organism evidence="1 2">
    <name type="scientific">Ensete ventricosum</name>
    <name type="common">Abyssinian banana</name>
    <name type="synonym">Musa ensete</name>
    <dbReference type="NCBI Taxonomy" id="4639"/>
    <lineage>
        <taxon>Eukaryota</taxon>
        <taxon>Viridiplantae</taxon>
        <taxon>Streptophyta</taxon>
        <taxon>Embryophyta</taxon>
        <taxon>Tracheophyta</taxon>
        <taxon>Spermatophyta</taxon>
        <taxon>Magnoliopsida</taxon>
        <taxon>Liliopsida</taxon>
        <taxon>Zingiberales</taxon>
        <taxon>Musaceae</taxon>
        <taxon>Ensete</taxon>
    </lineage>
</organism>
<name>A0A426ZPQ8_ENSVE</name>
<dbReference type="EMBL" id="AMZH03005615">
    <property type="protein sequence ID" value="RRT65958.1"/>
    <property type="molecule type" value="Genomic_DNA"/>
</dbReference>
<gene>
    <name evidence="1" type="ORF">B296_00020323</name>
</gene>
<accession>A0A426ZPQ8</accession>
<evidence type="ECO:0000313" key="1">
    <source>
        <dbReference type="EMBL" id="RRT65958.1"/>
    </source>
</evidence>
<proteinExistence type="predicted"/>
<sequence length="73" mass="7686">MPAGSASTSRRHPSGLSPLVGAAGLPCRLALGRDLAVGSWPSLAAPPPHCLHYKNTTRTHRTILRDLISSYAV</sequence>